<evidence type="ECO:0000256" key="2">
    <source>
        <dbReference type="ARBA" id="ARBA00010088"/>
    </source>
</evidence>
<keyword evidence="3" id="KW-0058">Aromatic hydrocarbons catabolism</keyword>
<comment type="similarity">
    <text evidence="1">Belongs to the MIF family.</text>
</comment>
<dbReference type="PANTHER" id="PTHR21661">
    <property type="entry name" value="EPOXIDE HYDROLASE 1-RELATED"/>
    <property type="match status" value="1"/>
</dbReference>
<dbReference type="Gene3D" id="3.30.429.10">
    <property type="entry name" value="Macrophage Migration Inhibitory Factor"/>
    <property type="match status" value="1"/>
</dbReference>
<dbReference type="InterPro" id="IPR001398">
    <property type="entry name" value="Macrophage_inhib_fac"/>
</dbReference>
<reference evidence="6" key="1">
    <citation type="submission" date="2021-02" db="EMBL/GenBank/DDBJ databases">
        <authorList>
            <person name="Nowell W R."/>
        </authorList>
    </citation>
    <scope>NUCLEOTIDE SEQUENCE</scope>
    <source>
        <strain evidence="6">Ploen Becks lab</strain>
    </source>
</reference>
<proteinExistence type="inferred from homology"/>
<name>A0A813NPT0_9BILA</name>
<dbReference type="Pfam" id="PF06441">
    <property type="entry name" value="EHN"/>
    <property type="match status" value="1"/>
</dbReference>
<dbReference type="InterPro" id="IPR019829">
    <property type="entry name" value="Macrophage_inhib_fac_CS"/>
</dbReference>
<dbReference type="GO" id="GO:0004301">
    <property type="term" value="F:epoxide hydrolase activity"/>
    <property type="evidence" value="ECO:0007669"/>
    <property type="project" value="TreeGrafter"/>
</dbReference>
<evidence type="ECO:0000259" key="5">
    <source>
        <dbReference type="Pfam" id="PF06441"/>
    </source>
</evidence>
<dbReference type="SUPFAM" id="SSF55331">
    <property type="entry name" value="Tautomerase/MIF"/>
    <property type="match status" value="1"/>
</dbReference>
<dbReference type="InterPro" id="IPR000639">
    <property type="entry name" value="Epox_hydrolase-like"/>
</dbReference>
<dbReference type="Gene3D" id="3.40.50.1820">
    <property type="entry name" value="alpha/beta hydrolase"/>
    <property type="match status" value="1"/>
</dbReference>
<keyword evidence="7" id="KW-1185">Reference proteome</keyword>
<dbReference type="PROSITE" id="PS01158">
    <property type="entry name" value="MIF"/>
    <property type="match status" value="1"/>
</dbReference>
<keyword evidence="4" id="KW-0378">Hydrolase</keyword>
<accession>A0A813NPT0</accession>
<organism evidence="6 7">
    <name type="scientific">Brachionus calyciflorus</name>
    <dbReference type="NCBI Taxonomy" id="104777"/>
    <lineage>
        <taxon>Eukaryota</taxon>
        <taxon>Metazoa</taxon>
        <taxon>Spiralia</taxon>
        <taxon>Gnathifera</taxon>
        <taxon>Rotifera</taxon>
        <taxon>Eurotatoria</taxon>
        <taxon>Monogononta</taxon>
        <taxon>Pseudotrocha</taxon>
        <taxon>Ploima</taxon>
        <taxon>Brachionidae</taxon>
        <taxon>Brachionus</taxon>
    </lineage>
</organism>
<feature type="domain" description="Epoxide hydrolase N-terminal" evidence="5">
    <location>
        <begin position="133"/>
        <end position="239"/>
    </location>
</feature>
<dbReference type="GO" id="GO:0097176">
    <property type="term" value="P:epoxide metabolic process"/>
    <property type="evidence" value="ECO:0007669"/>
    <property type="project" value="TreeGrafter"/>
</dbReference>
<dbReference type="PRINTS" id="PR00412">
    <property type="entry name" value="EPOXHYDRLASE"/>
</dbReference>
<sequence length="549" mass="63943">MPVLQINTNIRKENFTEKFNSNLVDVFAQTLNKPKEFCVLHVLADQLLTFAGTSEPCAYVILMSIGQLGVEENKKHSKAIMDELEKIGIPPNRMYIVFNDSHPSQSISSKLSNLPEWAQKEKVKIDVSKTKPEKFRVEFDEKEWNFLKQKLSLTRYFTPLKDVPKFDYGFDPEYAKELIDYWNTKFDWKSQVDFLNKYPQFRVNINDTILHYVHYVTNPSAEKKVNLLLLDGWPGSFFGFYKMIDFIDQNYKDTSYNIIVPSIPGYGYSNPLNKKSSPLEASLIFNSLMEFLCGENVKYYVHGEDWGSIIATILTQLFPQRISGIHITLPLVSETGLKNLICLLFTPIFPSYFLTDKEMRLNYSVRYPLRNKIWTLWDEFGYFHLQSTRPDTIGHGLTDSPVGLMAFILEKYSFWSFNKKEQISGRKDGGLNNFDKNYLLTIITMYWMSNSITSSMRFYANAIQMMLNFRNSNLDFLNLPTPKNVPVSVQTYINEIFVIPKRVIETKYANLVRYNIFENGGHFASFQNPENTTKDFIEFIMQIELNVEV</sequence>
<evidence type="ECO:0000313" key="6">
    <source>
        <dbReference type="EMBL" id="CAF0742843.1"/>
    </source>
</evidence>
<evidence type="ECO:0000256" key="1">
    <source>
        <dbReference type="ARBA" id="ARBA00005851"/>
    </source>
</evidence>
<gene>
    <name evidence="6" type="ORF">OXX778_LOCUS3488</name>
</gene>
<evidence type="ECO:0000256" key="3">
    <source>
        <dbReference type="ARBA" id="ARBA00022797"/>
    </source>
</evidence>
<dbReference type="PANTHER" id="PTHR21661:SF35">
    <property type="entry name" value="EPOXIDE HYDROLASE"/>
    <property type="match status" value="1"/>
</dbReference>
<comment type="caution">
    <text evidence="6">The sequence shown here is derived from an EMBL/GenBank/DDBJ whole genome shotgun (WGS) entry which is preliminary data.</text>
</comment>
<dbReference type="Proteomes" id="UP000663879">
    <property type="component" value="Unassembled WGS sequence"/>
</dbReference>
<dbReference type="OrthoDB" id="7130006at2759"/>
<comment type="similarity">
    <text evidence="2">Belongs to the peptidase S33 family.</text>
</comment>
<dbReference type="InterPro" id="IPR029058">
    <property type="entry name" value="AB_hydrolase_fold"/>
</dbReference>
<evidence type="ECO:0000256" key="4">
    <source>
        <dbReference type="ARBA" id="ARBA00022801"/>
    </source>
</evidence>
<dbReference type="AlphaFoldDB" id="A0A813NPT0"/>
<evidence type="ECO:0000313" key="7">
    <source>
        <dbReference type="Proteomes" id="UP000663879"/>
    </source>
</evidence>
<dbReference type="Pfam" id="PF01187">
    <property type="entry name" value="MIF"/>
    <property type="match status" value="1"/>
</dbReference>
<dbReference type="InterPro" id="IPR014347">
    <property type="entry name" value="Tautomerase/MIF_sf"/>
</dbReference>
<protein>
    <recommendedName>
        <fullName evidence="5">Epoxide hydrolase N-terminal domain-containing protein</fullName>
    </recommendedName>
</protein>
<dbReference type="EMBL" id="CAJNOC010000310">
    <property type="protein sequence ID" value="CAF0742843.1"/>
    <property type="molecule type" value="Genomic_DNA"/>
</dbReference>
<dbReference type="SUPFAM" id="SSF53474">
    <property type="entry name" value="alpha/beta-Hydrolases"/>
    <property type="match status" value="1"/>
</dbReference>
<dbReference type="InterPro" id="IPR010497">
    <property type="entry name" value="Epoxide_hydro_N"/>
</dbReference>